<sequence>MSDRITVVGNVASTPERRELPGGIPAISFRLASSERRHENGQWVDAHTNWYWVSAYRRLAEHALASLEKGQRVIVTGRFRIKQWESGGKSGSSAEIDADGLGHDLLFGTTTFHKPSATSVQPPAPAADATGWSVPGGVAHDPDAIGAEQPVAAADASGESAQLVGAGAWSPARDDERPF</sequence>
<dbReference type="CDD" id="cd04496">
    <property type="entry name" value="SSB_OBF"/>
    <property type="match status" value="1"/>
</dbReference>
<dbReference type="PROSITE" id="PS50935">
    <property type="entry name" value="SSB"/>
    <property type="match status" value="1"/>
</dbReference>
<dbReference type="Pfam" id="PF00436">
    <property type="entry name" value="SSB"/>
    <property type="match status" value="1"/>
</dbReference>
<dbReference type="InterPro" id="IPR012340">
    <property type="entry name" value="NA-bd_OB-fold"/>
</dbReference>
<dbReference type="Gene3D" id="2.40.50.140">
    <property type="entry name" value="Nucleic acid-binding proteins"/>
    <property type="match status" value="1"/>
</dbReference>
<dbReference type="GO" id="GO:0006260">
    <property type="term" value="P:DNA replication"/>
    <property type="evidence" value="ECO:0007669"/>
    <property type="project" value="InterPro"/>
</dbReference>
<dbReference type="RefSeq" id="WP_101306261.1">
    <property type="nucleotide sequence ID" value="NZ_CP025299.1"/>
</dbReference>
<evidence type="ECO:0000313" key="6">
    <source>
        <dbReference type="Proteomes" id="UP000233276"/>
    </source>
</evidence>
<evidence type="ECO:0000256" key="3">
    <source>
        <dbReference type="RuleBase" id="RU000524"/>
    </source>
</evidence>
<protein>
    <recommendedName>
        <fullName evidence="3">Single-stranded DNA-binding protein</fullName>
    </recommendedName>
</protein>
<dbReference type="PANTHER" id="PTHR10302:SF27">
    <property type="entry name" value="SINGLE-STRANDED DNA-BINDING PROTEIN"/>
    <property type="match status" value="1"/>
</dbReference>
<evidence type="ECO:0000313" key="5">
    <source>
        <dbReference type="EMBL" id="AUG29702.1"/>
    </source>
</evidence>
<dbReference type="NCBIfam" id="TIGR00621">
    <property type="entry name" value="ssb"/>
    <property type="match status" value="1"/>
</dbReference>
<dbReference type="InterPro" id="IPR011344">
    <property type="entry name" value="ssDNA-bd"/>
</dbReference>
<dbReference type="SUPFAM" id="SSF50249">
    <property type="entry name" value="Nucleic acid-binding proteins"/>
    <property type="match status" value="1"/>
</dbReference>
<proteinExistence type="predicted"/>
<dbReference type="EMBL" id="CP025299">
    <property type="protein sequence ID" value="AUG29702.1"/>
    <property type="molecule type" value="Genomic_DNA"/>
</dbReference>
<name>A0A2K9D9Z7_9MICO</name>
<reference evidence="5 6" key="1">
    <citation type="submission" date="2017-12" db="EMBL/GenBank/DDBJ databases">
        <title>Isolation and characterization of estrogens degradatiion strain Microbacterium hominis SJTG1.</title>
        <authorList>
            <person name="Xiong W."/>
            <person name="Yin C."/>
            <person name="Zheng D."/>
            <person name="Liang R."/>
        </authorList>
    </citation>
    <scope>NUCLEOTIDE SEQUENCE [LARGE SCALE GENOMIC DNA]</scope>
    <source>
        <strain evidence="5 6">SJTG1</strain>
    </source>
</reference>
<dbReference type="AlphaFoldDB" id="A0A2K9D9Z7"/>
<accession>A0A2K9D9Z7</accession>
<dbReference type="InterPro" id="IPR000424">
    <property type="entry name" value="Primosome_PriB/ssb"/>
</dbReference>
<evidence type="ECO:0000256" key="1">
    <source>
        <dbReference type="ARBA" id="ARBA00023125"/>
    </source>
</evidence>
<dbReference type="PANTHER" id="PTHR10302">
    <property type="entry name" value="SINGLE-STRANDED DNA-BINDING PROTEIN"/>
    <property type="match status" value="1"/>
</dbReference>
<organism evidence="5 6">
    <name type="scientific">Microbacterium hominis</name>
    <dbReference type="NCBI Taxonomy" id="162426"/>
    <lineage>
        <taxon>Bacteria</taxon>
        <taxon>Bacillati</taxon>
        <taxon>Actinomycetota</taxon>
        <taxon>Actinomycetes</taxon>
        <taxon>Micrococcales</taxon>
        <taxon>Microbacteriaceae</taxon>
        <taxon>Microbacterium</taxon>
    </lineage>
</organism>
<evidence type="ECO:0000256" key="4">
    <source>
        <dbReference type="SAM" id="MobiDB-lite"/>
    </source>
</evidence>
<feature type="region of interest" description="Disordered" evidence="4">
    <location>
        <begin position="114"/>
        <end position="179"/>
    </location>
</feature>
<dbReference type="GO" id="GO:0009295">
    <property type="term" value="C:nucleoid"/>
    <property type="evidence" value="ECO:0007669"/>
    <property type="project" value="TreeGrafter"/>
</dbReference>
<evidence type="ECO:0000256" key="2">
    <source>
        <dbReference type="PROSITE-ProRule" id="PRU00252"/>
    </source>
</evidence>
<dbReference type="Proteomes" id="UP000233276">
    <property type="component" value="Chromosome"/>
</dbReference>
<gene>
    <name evidence="5" type="ORF">CXR34_09755</name>
</gene>
<dbReference type="KEGG" id="mhos:CXR34_09755"/>
<keyword evidence="1 2" id="KW-0238">DNA-binding</keyword>
<dbReference type="GO" id="GO:0003697">
    <property type="term" value="F:single-stranded DNA binding"/>
    <property type="evidence" value="ECO:0007669"/>
    <property type="project" value="InterPro"/>
</dbReference>